<dbReference type="InterPro" id="IPR011335">
    <property type="entry name" value="Restrct_endonuc-II-like"/>
</dbReference>
<protein>
    <recommendedName>
        <fullName evidence="1">DUF559 domain-containing protein</fullName>
    </recommendedName>
</protein>
<dbReference type="SUPFAM" id="SSF52980">
    <property type="entry name" value="Restriction endonuclease-like"/>
    <property type="match status" value="1"/>
</dbReference>
<sequence length="381" mass="42204">MDDSRLEWLPDLSAGLMGLAVDDVMSTCDSVSKLLLQRNPNCCIVRYAMRSVPESSHWMHAFTETFAEAALQYWPNWYRQTFSFDHAAEAGRGQDASFDEIVEAMVAGCRSELHRAVDPRWLRLAIRCVARNQVPFVPQFSLTQQLRQLAAALAGSPLVVLISATWNEACDDPRMMGLAAGCEWVADQTGGAVYLVTDPAIASQRMLEKLPYVHRSGSENPQLPLSGAAATSPEANVVAEAARPGADRLAGRQNPVERKLVFPILGRPHPGSPGEQLLARTLANDPSLAGMFESNVRVLAVRDSPCVVDLLWRAGKVVVEVDGFRFHSTEEEFRKDRSRDYELLISGYLVLRLPHDEVIADPLLAIEKIRDVVNFRIAENQ</sequence>
<dbReference type="InterPro" id="IPR007569">
    <property type="entry name" value="DUF559"/>
</dbReference>
<dbReference type="RefSeq" id="WP_145341848.1">
    <property type="nucleotide sequence ID" value="NZ_CP036261.1"/>
</dbReference>
<evidence type="ECO:0000313" key="3">
    <source>
        <dbReference type="Proteomes" id="UP000319557"/>
    </source>
</evidence>
<proteinExistence type="predicted"/>
<accession>A0A517LUD9</accession>
<dbReference type="EMBL" id="CP036261">
    <property type="protein sequence ID" value="QDS86219.1"/>
    <property type="molecule type" value="Genomic_DNA"/>
</dbReference>
<reference evidence="2 3" key="1">
    <citation type="submission" date="2019-02" db="EMBL/GenBank/DDBJ databases">
        <title>Deep-cultivation of Planctomycetes and their phenomic and genomic characterization uncovers novel biology.</title>
        <authorList>
            <person name="Wiegand S."/>
            <person name="Jogler M."/>
            <person name="Boedeker C."/>
            <person name="Pinto D."/>
            <person name="Vollmers J."/>
            <person name="Rivas-Marin E."/>
            <person name="Kohn T."/>
            <person name="Peeters S.H."/>
            <person name="Heuer A."/>
            <person name="Rast P."/>
            <person name="Oberbeckmann S."/>
            <person name="Bunk B."/>
            <person name="Jeske O."/>
            <person name="Meyerdierks A."/>
            <person name="Storesund J.E."/>
            <person name="Kallscheuer N."/>
            <person name="Luecker S."/>
            <person name="Lage O.M."/>
            <person name="Pohl T."/>
            <person name="Merkel B.J."/>
            <person name="Hornburger P."/>
            <person name="Mueller R.-W."/>
            <person name="Bruemmer F."/>
            <person name="Labrenz M."/>
            <person name="Spormann A.M."/>
            <person name="Op den Camp H."/>
            <person name="Overmann J."/>
            <person name="Amann R."/>
            <person name="Jetten M.S.M."/>
            <person name="Mascher T."/>
            <person name="Medema M.H."/>
            <person name="Devos D.P."/>
            <person name="Kaster A.-K."/>
            <person name="Ovreas L."/>
            <person name="Rohde M."/>
            <person name="Galperin M.Y."/>
            <person name="Jogler C."/>
        </authorList>
    </citation>
    <scope>NUCLEOTIDE SEQUENCE [LARGE SCALE GENOMIC DNA]</scope>
    <source>
        <strain evidence="2 3">EC9</strain>
    </source>
</reference>
<keyword evidence="3" id="KW-1185">Reference proteome</keyword>
<organism evidence="2 3">
    <name type="scientific">Rosistilla ulvae</name>
    <dbReference type="NCBI Taxonomy" id="1930277"/>
    <lineage>
        <taxon>Bacteria</taxon>
        <taxon>Pseudomonadati</taxon>
        <taxon>Planctomycetota</taxon>
        <taxon>Planctomycetia</taxon>
        <taxon>Pirellulales</taxon>
        <taxon>Pirellulaceae</taxon>
        <taxon>Rosistilla</taxon>
    </lineage>
</organism>
<evidence type="ECO:0000259" key="1">
    <source>
        <dbReference type="Pfam" id="PF04480"/>
    </source>
</evidence>
<name>A0A517LUD9_9BACT</name>
<dbReference type="AlphaFoldDB" id="A0A517LUD9"/>
<dbReference type="KEGG" id="ruv:EC9_03790"/>
<feature type="domain" description="DUF559" evidence="1">
    <location>
        <begin position="307"/>
        <end position="372"/>
    </location>
</feature>
<dbReference type="OrthoDB" id="282871at2"/>
<dbReference type="Gene3D" id="3.40.960.10">
    <property type="entry name" value="VSR Endonuclease"/>
    <property type="match status" value="1"/>
</dbReference>
<gene>
    <name evidence="2" type="ORF">EC9_03790</name>
</gene>
<evidence type="ECO:0000313" key="2">
    <source>
        <dbReference type="EMBL" id="QDS86219.1"/>
    </source>
</evidence>
<dbReference type="Proteomes" id="UP000319557">
    <property type="component" value="Chromosome"/>
</dbReference>
<dbReference type="Pfam" id="PF04480">
    <property type="entry name" value="DUF559"/>
    <property type="match status" value="1"/>
</dbReference>